<dbReference type="GO" id="GO:0008168">
    <property type="term" value="F:methyltransferase activity"/>
    <property type="evidence" value="ECO:0007669"/>
    <property type="project" value="UniProtKB-KW"/>
</dbReference>
<dbReference type="SUPFAM" id="SSF53335">
    <property type="entry name" value="S-adenosyl-L-methionine-dependent methyltransferases"/>
    <property type="match status" value="1"/>
</dbReference>
<dbReference type="EMBL" id="JAVUPU010000008">
    <property type="protein sequence ID" value="MDT9600302.1"/>
    <property type="molecule type" value="Genomic_DNA"/>
</dbReference>
<dbReference type="Gene3D" id="3.40.50.150">
    <property type="entry name" value="Vaccinia Virus protein VP39"/>
    <property type="match status" value="1"/>
</dbReference>
<proteinExistence type="predicted"/>
<comment type="caution">
    <text evidence="2">The sequence shown here is derived from an EMBL/GenBank/DDBJ whole genome shotgun (WGS) entry which is preliminary data.</text>
</comment>
<dbReference type="Pfam" id="PF05050">
    <property type="entry name" value="Methyltransf_21"/>
    <property type="match status" value="1"/>
</dbReference>
<reference evidence="2 3" key="1">
    <citation type="submission" date="2023-05" db="EMBL/GenBank/DDBJ databases">
        <authorList>
            <person name="Guo Y."/>
        </authorList>
    </citation>
    <scope>NUCLEOTIDE SEQUENCE [LARGE SCALE GENOMIC DNA]</scope>
    <source>
        <strain evidence="2 3">GR2756</strain>
    </source>
</reference>
<evidence type="ECO:0000313" key="3">
    <source>
        <dbReference type="Proteomes" id="UP001259572"/>
    </source>
</evidence>
<name>A0ABU3QAI2_9SPHN</name>
<dbReference type="InterPro" id="IPR006342">
    <property type="entry name" value="FkbM_mtfrase"/>
</dbReference>
<organism evidence="2 3">
    <name type="scientific">Sphingosinicella rhizophila</name>
    <dbReference type="NCBI Taxonomy" id="3050082"/>
    <lineage>
        <taxon>Bacteria</taxon>
        <taxon>Pseudomonadati</taxon>
        <taxon>Pseudomonadota</taxon>
        <taxon>Alphaproteobacteria</taxon>
        <taxon>Sphingomonadales</taxon>
        <taxon>Sphingosinicellaceae</taxon>
        <taxon>Sphingosinicella</taxon>
    </lineage>
</organism>
<dbReference type="GO" id="GO:0032259">
    <property type="term" value="P:methylation"/>
    <property type="evidence" value="ECO:0007669"/>
    <property type="project" value="UniProtKB-KW"/>
</dbReference>
<dbReference type="PANTHER" id="PTHR34203:SF15">
    <property type="entry name" value="SLL1173 PROTEIN"/>
    <property type="match status" value="1"/>
</dbReference>
<keyword evidence="3" id="KW-1185">Reference proteome</keyword>
<gene>
    <name evidence="2" type="ORF">RQX22_15185</name>
</gene>
<keyword evidence="2" id="KW-0489">Methyltransferase</keyword>
<dbReference type="RefSeq" id="WP_315727401.1">
    <property type="nucleotide sequence ID" value="NZ_JAVUPU010000008.1"/>
</dbReference>
<dbReference type="PANTHER" id="PTHR34203">
    <property type="entry name" value="METHYLTRANSFERASE, FKBM FAMILY PROTEIN"/>
    <property type="match status" value="1"/>
</dbReference>
<sequence length="297" mass="33272">MTYQPAPSLPIKIFRRLPFGRQLALRLYNRFLMHLWPNHTVTTYFGAQLNCNARDVVQSTIIHFRTWEPNVSRTFEEIVREGDTVVDVGANIGYYTLLLSKLVGPTGRVISIEALPKLAAVVERHVEANRLGNVRVVNIAAAAEPGEVTLYEGPATNIGHTTTRADRGQPATDRVKALPLTDILSADELSKVTLIKIDIEGGEVPVVSQILDNISLFSDRLAIEVEASVSDNPEWENIFNRFYNMGFMAYSLPNRFILMWKALLSGSGIEPRFALNSLPLHQTDILFTRNRLNVDVM</sequence>
<feature type="domain" description="Methyltransferase FkbM" evidence="1">
    <location>
        <begin position="87"/>
        <end position="236"/>
    </location>
</feature>
<dbReference type="NCBIfam" id="TIGR01444">
    <property type="entry name" value="fkbM_fam"/>
    <property type="match status" value="1"/>
</dbReference>
<protein>
    <submittedName>
        <fullName evidence="2">FkbM family methyltransferase</fullName>
    </submittedName>
</protein>
<evidence type="ECO:0000259" key="1">
    <source>
        <dbReference type="Pfam" id="PF05050"/>
    </source>
</evidence>
<dbReference type="InterPro" id="IPR052514">
    <property type="entry name" value="SAM-dependent_MTase"/>
</dbReference>
<dbReference type="Proteomes" id="UP001259572">
    <property type="component" value="Unassembled WGS sequence"/>
</dbReference>
<dbReference type="CDD" id="cd02440">
    <property type="entry name" value="AdoMet_MTases"/>
    <property type="match status" value="1"/>
</dbReference>
<accession>A0ABU3QAI2</accession>
<dbReference type="InterPro" id="IPR029063">
    <property type="entry name" value="SAM-dependent_MTases_sf"/>
</dbReference>
<keyword evidence="2" id="KW-0808">Transferase</keyword>
<evidence type="ECO:0000313" key="2">
    <source>
        <dbReference type="EMBL" id="MDT9600302.1"/>
    </source>
</evidence>